<evidence type="ECO:0000256" key="13">
    <source>
        <dbReference type="ARBA" id="ARBA00048694"/>
    </source>
</evidence>
<dbReference type="SUPFAM" id="SSF81653">
    <property type="entry name" value="Calcium ATPase, transduction domain A"/>
    <property type="match status" value="1"/>
</dbReference>
<dbReference type="InterPro" id="IPR036412">
    <property type="entry name" value="HAD-like_sf"/>
</dbReference>
<keyword evidence="12 14" id="KW-0472">Membrane</keyword>
<dbReference type="InterPro" id="IPR023298">
    <property type="entry name" value="ATPase_P-typ_TM_dom_sf"/>
</dbReference>
<dbReference type="Pfam" id="PF00690">
    <property type="entry name" value="Cation_ATPase_N"/>
    <property type="match status" value="1"/>
</dbReference>
<name>A0A1W2CVP8_9FIRM</name>
<evidence type="ECO:0000256" key="10">
    <source>
        <dbReference type="ARBA" id="ARBA00022967"/>
    </source>
</evidence>
<dbReference type="FunFam" id="3.40.50.1000:FF:000001">
    <property type="entry name" value="Phospholipid-transporting ATPase IC"/>
    <property type="match status" value="1"/>
</dbReference>
<dbReference type="GO" id="GO:0005886">
    <property type="term" value="C:plasma membrane"/>
    <property type="evidence" value="ECO:0007669"/>
    <property type="project" value="UniProtKB-SubCell"/>
</dbReference>
<dbReference type="SFLD" id="SFLDF00027">
    <property type="entry name" value="p-type_atpase"/>
    <property type="match status" value="1"/>
</dbReference>
<dbReference type="Gene3D" id="3.40.1110.10">
    <property type="entry name" value="Calcium-transporting ATPase, cytoplasmic domain N"/>
    <property type="match status" value="1"/>
</dbReference>
<dbReference type="Pfam" id="PF00122">
    <property type="entry name" value="E1-E2_ATPase"/>
    <property type="match status" value="1"/>
</dbReference>
<dbReference type="Proteomes" id="UP000192790">
    <property type="component" value="Unassembled WGS sequence"/>
</dbReference>
<dbReference type="GO" id="GO:0036376">
    <property type="term" value="P:sodium ion export across plasma membrane"/>
    <property type="evidence" value="ECO:0007669"/>
    <property type="project" value="TreeGrafter"/>
</dbReference>
<dbReference type="EC" id="7.2.2.10" evidence="3"/>
<dbReference type="InterPro" id="IPR023214">
    <property type="entry name" value="HAD_sf"/>
</dbReference>
<dbReference type="GO" id="GO:1990573">
    <property type="term" value="P:potassium ion import across plasma membrane"/>
    <property type="evidence" value="ECO:0007669"/>
    <property type="project" value="TreeGrafter"/>
</dbReference>
<dbReference type="Gene3D" id="1.20.1110.10">
    <property type="entry name" value="Calcium-transporting ATPase, transmembrane domain"/>
    <property type="match status" value="1"/>
</dbReference>
<feature type="transmembrane region" description="Helical" evidence="14">
    <location>
        <begin position="880"/>
        <end position="898"/>
    </location>
</feature>
<dbReference type="InterPro" id="IPR023299">
    <property type="entry name" value="ATPase_P-typ_cyto_dom_N"/>
</dbReference>
<evidence type="ECO:0000256" key="14">
    <source>
        <dbReference type="SAM" id="Phobius"/>
    </source>
</evidence>
<gene>
    <name evidence="16" type="ORF">SAMN02745168_0225</name>
</gene>
<keyword evidence="10" id="KW-1278">Translocase</keyword>
<organism evidence="16 17">
    <name type="scientific">Papillibacter cinnamivorans DSM 12816</name>
    <dbReference type="NCBI Taxonomy" id="1122930"/>
    <lineage>
        <taxon>Bacteria</taxon>
        <taxon>Bacillati</taxon>
        <taxon>Bacillota</taxon>
        <taxon>Clostridia</taxon>
        <taxon>Eubacteriales</taxon>
        <taxon>Oscillospiraceae</taxon>
        <taxon>Papillibacter</taxon>
    </lineage>
</organism>
<dbReference type="OrthoDB" id="9760364at2"/>
<dbReference type="FunFam" id="2.70.150.10:FF:000016">
    <property type="entry name" value="Calcium-transporting P-type ATPase putative"/>
    <property type="match status" value="1"/>
</dbReference>
<dbReference type="GO" id="GO:0005388">
    <property type="term" value="F:P-type calcium transporter activity"/>
    <property type="evidence" value="ECO:0007669"/>
    <property type="project" value="UniProtKB-EC"/>
</dbReference>
<evidence type="ECO:0000256" key="11">
    <source>
        <dbReference type="ARBA" id="ARBA00022989"/>
    </source>
</evidence>
<evidence type="ECO:0000256" key="9">
    <source>
        <dbReference type="ARBA" id="ARBA00022840"/>
    </source>
</evidence>
<protein>
    <recommendedName>
        <fullName evidence="3">P-type Ca(2+) transporter</fullName>
        <ecNumber evidence="3">7.2.2.10</ecNumber>
    </recommendedName>
</protein>
<dbReference type="InterPro" id="IPR001757">
    <property type="entry name" value="P_typ_ATPase"/>
</dbReference>
<comment type="similarity">
    <text evidence="2">Belongs to the cation transport ATPase (P-type) (TC 3.A.3) family. Type IIA subfamily.</text>
</comment>
<dbReference type="InterPro" id="IPR050510">
    <property type="entry name" value="Cation_transp_ATPase_P-type"/>
</dbReference>
<feature type="transmembrane region" description="Helical" evidence="14">
    <location>
        <begin position="277"/>
        <end position="301"/>
    </location>
</feature>
<dbReference type="InterPro" id="IPR008250">
    <property type="entry name" value="ATPase_P-typ_transduc_dom_A_sf"/>
</dbReference>
<dbReference type="GO" id="GO:0005524">
    <property type="term" value="F:ATP binding"/>
    <property type="evidence" value="ECO:0007669"/>
    <property type="project" value="UniProtKB-KW"/>
</dbReference>
<keyword evidence="8" id="KW-0547">Nucleotide-binding</keyword>
<dbReference type="InterPro" id="IPR059000">
    <property type="entry name" value="ATPase_P-type_domA"/>
</dbReference>
<dbReference type="GO" id="GO:1902600">
    <property type="term" value="P:proton transmembrane transport"/>
    <property type="evidence" value="ECO:0007669"/>
    <property type="project" value="TreeGrafter"/>
</dbReference>
<feature type="transmembrane region" description="Helical" evidence="14">
    <location>
        <begin position="733"/>
        <end position="752"/>
    </location>
</feature>
<keyword evidence="4" id="KW-1003">Cell membrane</keyword>
<dbReference type="SMART" id="SM00831">
    <property type="entry name" value="Cation_ATPase_N"/>
    <property type="match status" value="1"/>
</dbReference>
<feature type="transmembrane region" description="Helical" evidence="14">
    <location>
        <begin position="846"/>
        <end position="868"/>
    </location>
</feature>
<proteinExistence type="inferred from homology"/>
<dbReference type="GO" id="GO:0006883">
    <property type="term" value="P:intracellular sodium ion homeostasis"/>
    <property type="evidence" value="ECO:0007669"/>
    <property type="project" value="TreeGrafter"/>
</dbReference>
<evidence type="ECO:0000256" key="12">
    <source>
        <dbReference type="ARBA" id="ARBA00023136"/>
    </source>
</evidence>
<comment type="subcellular location">
    <subcellularLocation>
        <location evidence="1">Cell membrane</location>
        <topology evidence="1">Multi-pass membrane protein</topology>
    </subcellularLocation>
</comment>
<dbReference type="Pfam" id="PF00689">
    <property type="entry name" value="Cation_ATPase_C"/>
    <property type="match status" value="1"/>
</dbReference>
<evidence type="ECO:0000256" key="6">
    <source>
        <dbReference type="ARBA" id="ARBA00022692"/>
    </source>
</evidence>
<dbReference type="PRINTS" id="PR00120">
    <property type="entry name" value="HATPASE"/>
</dbReference>
<evidence type="ECO:0000256" key="1">
    <source>
        <dbReference type="ARBA" id="ARBA00004651"/>
    </source>
</evidence>
<dbReference type="SUPFAM" id="SSF81660">
    <property type="entry name" value="Metal cation-transporting ATPase, ATP-binding domain N"/>
    <property type="match status" value="1"/>
</dbReference>
<dbReference type="STRING" id="1122930.SAMN02745168_0225"/>
<feature type="transmembrane region" description="Helical" evidence="14">
    <location>
        <begin position="247"/>
        <end position="265"/>
    </location>
</feature>
<feature type="domain" description="Cation-transporting P-type ATPase N-terminal" evidence="15">
    <location>
        <begin position="5"/>
        <end position="79"/>
    </location>
</feature>
<dbReference type="SFLD" id="SFLDG00002">
    <property type="entry name" value="C1.7:_P-type_atpase_like"/>
    <property type="match status" value="1"/>
</dbReference>
<evidence type="ECO:0000313" key="17">
    <source>
        <dbReference type="Proteomes" id="UP000192790"/>
    </source>
</evidence>
<keyword evidence="9" id="KW-0067">ATP-binding</keyword>
<evidence type="ECO:0000256" key="3">
    <source>
        <dbReference type="ARBA" id="ARBA00012790"/>
    </source>
</evidence>
<dbReference type="EMBL" id="FWXW01000013">
    <property type="protein sequence ID" value="SMC88798.1"/>
    <property type="molecule type" value="Genomic_DNA"/>
</dbReference>
<dbReference type="Gene3D" id="2.70.150.10">
    <property type="entry name" value="Calcium-transporting ATPase, cytoplasmic transduction domain A"/>
    <property type="match status" value="1"/>
</dbReference>
<keyword evidence="5" id="KW-0106">Calcium</keyword>
<dbReference type="GO" id="GO:0030007">
    <property type="term" value="P:intracellular potassium ion homeostasis"/>
    <property type="evidence" value="ECO:0007669"/>
    <property type="project" value="TreeGrafter"/>
</dbReference>
<feature type="transmembrane region" description="Helical" evidence="14">
    <location>
        <begin position="700"/>
        <end position="721"/>
    </location>
</feature>
<dbReference type="Gene3D" id="3.40.50.1000">
    <property type="entry name" value="HAD superfamily/HAD-like"/>
    <property type="match status" value="1"/>
</dbReference>
<dbReference type="InterPro" id="IPR004014">
    <property type="entry name" value="ATPase_P-typ_cation-transptr_N"/>
</dbReference>
<evidence type="ECO:0000256" key="2">
    <source>
        <dbReference type="ARBA" id="ARBA00005675"/>
    </source>
</evidence>
<dbReference type="CDD" id="cd02089">
    <property type="entry name" value="P-type_ATPase_Ca_prok"/>
    <property type="match status" value="1"/>
</dbReference>
<dbReference type="GO" id="GO:0005391">
    <property type="term" value="F:P-type sodium:potassium-exchanging transporter activity"/>
    <property type="evidence" value="ECO:0007669"/>
    <property type="project" value="TreeGrafter"/>
</dbReference>
<evidence type="ECO:0000256" key="4">
    <source>
        <dbReference type="ARBA" id="ARBA00022475"/>
    </source>
</evidence>
<feature type="transmembrane region" description="Helical" evidence="14">
    <location>
        <begin position="773"/>
        <end position="794"/>
    </location>
</feature>
<dbReference type="Pfam" id="PF13246">
    <property type="entry name" value="Cation_ATPase"/>
    <property type="match status" value="1"/>
</dbReference>
<dbReference type="InterPro" id="IPR006068">
    <property type="entry name" value="ATPase_P-typ_cation-transptr_C"/>
</dbReference>
<dbReference type="InterPro" id="IPR044492">
    <property type="entry name" value="P_typ_ATPase_HD_dom"/>
</dbReference>
<feature type="transmembrane region" description="Helical" evidence="14">
    <location>
        <begin position="62"/>
        <end position="78"/>
    </location>
</feature>
<dbReference type="SFLD" id="SFLDS00003">
    <property type="entry name" value="Haloacid_Dehalogenase"/>
    <property type="match status" value="1"/>
</dbReference>
<dbReference type="InterPro" id="IPR018303">
    <property type="entry name" value="ATPase_P-typ_P_site"/>
</dbReference>
<keyword evidence="5" id="KW-0813">Transport</keyword>
<evidence type="ECO:0000256" key="5">
    <source>
        <dbReference type="ARBA" id="ARBA00022568"/>
    </source>
</evidence>
<dbReference type="SUPFAM" id="SSF56784">
    <property type="entry name" value="HAD-like"/>
    <property type="match status" value="1"/>
</dbReference>
<keyword evidence="17" id="KW-1185">Reference proteome</keyword>
<keyword evidence="5" id="KW-0109">Calcium transport</keyword>
<dbReference type="PRINTS" id="PR00119">
    <property type="entry name" value="CATATPASE"/>
</dbReference>
<feature type="transmembrane region" description="Helical" evidence="14">
    <location>
        <begin position="806"/>
        <end position="825"/>
    </location>
</feature>
<dbReference type="GO" id="GO:0016887">
    <property type="term" value="F:ATP hydrolysis activity"/>
    <property type="evidence" value="ECO:0007669"/>
    <property type="project" value="InterPro"/>
</dbReference>
<dbReference type="PANTHER" id="PTHR43294">
    <property type="entry name" value="SODIUM/POTASSIUM-TRANSPORTING ATPASE SUBUNIT ALPHA"/>
    <property type="match status" value="1"/>
</dbReference>
<dbReference type="PROSITE" id="PS00154">
    <property type="entry name" value="ATPASE_E1_E2"/>
    <property type="match status" value="1"/>
</dbReference>
<keyword evidence="6 14" id="KW-0812">Transmembrane</keyword>
<sequence length="905" mass="97858">MDKSPWYQQSVQEVCRELGTDGEKGLTSKEAAERLEKYGPNELAHKEGDSIFKMFLDQLKDYMVMILIIASVVSIFVGEVTDSIIIIAIVIINAVLGVYQEYSAGKALEALQKMSAPNAKVIRDGEPVTIPSRELVPGDLVILETGDYVPADVRLTNSVNLKIEEAALTGESVPVEKDAKAELSGDIGLGDQINLGFMSTVITYGRGAGIVTLTGMSTVMGKIATMIAEAPQEDTPLQKKLAQMGKLLGTACLIICAVVFVMGLLRGEPVLEMFMTAISLAVAAIPEGLPAVVTIVLAMGMQRMVKHNSIMKKLHAVETLGSTTVICSDKTGTLTQNQMTIVKMFVPGAEIDVEGKGYKPEGALTVGGTPVILSSEPAISRLLEIQALCNDSRLEHNTEDGADEWRIKGDPTEGSMIVAAAKAGIDSAALNKAQPRLQEIPFDSDRKLMTTFHKAADGTLVAFTKGATDVLIDRSTKIMRRDGTVEPLTPADLEMIAAENKKLSRQALRVLGMAYKVVSEIPEEPTSETDEKDLIFCGLVGMIDPPRPEAIEAIKICKTAGIRVVMITGDYRDTAAAIAMELGIIETDDQVLAGPDLNKMTQEEFDEAAKTVSVYARVSPEHKVRIVQAMKDNGGIAAMTGDGVNDAPALKRADIGVAMGITGTDVTKESADMIITDDNFASIVAAVEEGRVIYSNIRKFVFFLMSCNVGEILIIFIAMLLNWDIPLLPIHLLWVNLLTDAFPALALGVEAKEPGLMGEPPRNPNEPIIDKNMIVNIAVQSAVMTFAILCSFYIGCRIEGYYDVAMGRTFALATMIISELMRAYTCRSEKYTAFKLGFFSNSKLNLATIACFFLLIIVLAVPALQDIFRLSQFNIEDVEIVIGLGILPFVFGELTKVVKHAVAKK</sequence>
<dbReference type="GO" id="GO:0046872">
    <property type="term" value="F:metal ion binding"/>
    <property type="evidence" value="ECO:0007669"/>
    <property type="project" value="UniProtKB-KW"/>
</dbReference>
<keyword evidence="7" id="KW-0479">Metal-binding</keyword>
<keyword evidence="11 14" id="KW-1133">Transmembrane helix</keyword>
<accession>A0A1W2CVP8</accession>
<dbReference type="PANTHER" id="PTHR43294:SF20">
    <property type="entry name" value="P-TYPE ATPASE"/>
    <property type="match status" value="1"/>
</dbReference>
<evidence type="ECO:0000256" key="7">
    <source>
        <dbReference type="ARBA" id="ARBA00022723"/>
    </source>
</evidence>
<keyword evidence="5" id="KW-0406">Ion transport</keyword>
<dbReference type="NCBIfam" id="TIGR01494">
    <property type="entry name" value="ATPase_P-type"/>
    <property type="match status" value="3"/>
</dbReference>
<dbReference type="FunFam" id="3.40.50.1000:FF:000028">
    <property type="entry name" value="Calcium-transporting P-type ATPase, putative"/>
    <property type="match status" value="1"/>
</dbReference>
<dbReference type="SUPFAM" id="SSF81665">
    <property type="entry name" value="Calcium ATPase, transmembrane domain M"/>
    <property type="match status" value="1"/>
</dbReference>
<dbReference type="RefSeq" id="WP_084235644.1">
    <property type="nucleotide sequence ID" value="NZ_FWXW01000013.1"/>
</dbReference>
<evidence type="ECO:0000256" key="8">
    <source>
        <dbReference type="ARBA" id="ARBA00022741"/>
    </source>
</evidence>
<comment type="catalytic activity">
    <reaction evidence="13">
        <text>Ca(2+)(in) + ATP + H2O = Ca(2+)(out) + ADP + phosphate + H(+)</text>
        <dbReference type="Rhea" id="RHEA:18105"/>
        <dbReference type="ChEBI" id="CHEBI:15377"/>
        <dbReference type="ChEBI" id="CHEBI:15378"/>
        <dbReference type="ChEBI" id="CHEBI:29108"/>
        <dbReference type="ChEBI" id="CHEBI:30616"/>
        <dbReference type="ChEBI" id="CHEBI:43474"/>
        <dbReference type="ChEBI" id="CHEBI:456216"/>
        <dbReference type="EC" id="7.2.2.10"/>
    </reaction>
</comment>
<reference evidence="16 17" key="1">
    <citation type="submission" date="2017-04" db="EMBL/GenBank/DDBJ databases">
        <authorList>
            <person name="Afonso C.L."/>
            <person name="Miller P.J."/>
            <person name="Scott M.A."/>
            <person name="Spackman E."/>
            <person name="Goraichik I."/>
            <person name="Dimitrov K.M."/>
            <person name="Suarez D.L."/>
            <person name="Swayne D.E."/>
        </authorList>
    </citation>
    <scope>NUCLEOTIDE SEQUENCE [LARGE SCALE GENOMIC DNA]</scope>
    <source>
        <strain evidence="16 17">DSM 12816</strain>
    </source>
</reference>
<evidence type="ECO:0000259" key="15">
    <source>
        <dbReference type="SMART" id="SM00831"/>
    </source>
</evidence>
<evidence type="ECO:0000313" key="16">
    <source>
        <dbReference type="EMBL" id="SMC88798.1"/>
    </source>
</evidence>
<dbReference type="AlphaFoldDB" id="A0A1W2CVP8"/>